<name>A0A420S432_GIBIN</name>
<accession>A0A420S432</accession>
<organism evidence="3 4">
    <name type="scientific">Gibberella intermedia</name>
    <name type="common">Bulb rot disease fungus</name>
    <name type="synonym">Fusarium proliferatum</name>
    <dbReference type="NCBI Taxonomy" id="948311"/>
    <lineage>
        <taxon>Eukaryota</taxon>
        <taxon>Fungi</taxon>
        <taxon>Dikarya</taxon>
        <taxon>Ascomycota</taxon>
        <taxon>Pezizomycotina</taxon>
        <taxon>Sordariomycetes</taxon>
        <taxon>Hypocreomycetidae</taxon>
        <taxon>Hypocreales</taxon>
        <taxon>Nectriaceae</taxon>
        <taxon>Fusarium</taxon>
        <taxon>Fusarium fujikuroi species complex</taxon>
    </lineage>
</organism>
<dbReference type="Pfam" id="PF04352">
    <property type="entry name" value="ProQ"/>
    <property type="match status" value="1"/>
</dbReference>
<gene>
    <name evidence="3" type="ORF">BFJ72_g14405</name>
</gene>
<dbReference type="Gene3D" id="1.10.1710.10">
    <property type="entry name" value="ProQ/FinO domain"/>
    <property type="match status" value="1"/>
</dbReference>
<dbReference type="AlphaFoldDB" id="A0A420S432"/>
<dbReference type="InterPro" id="IPR036442">
    <property type="entry name" value="ProQ/FinO_sf"/>
</dbReference>
<comment type="caution">
    <text evidence="3">The sequence shown here is derived from an EMBL/GenBank/DDBJ whole genome shotgun (WGS) entry which is preliminary data.</text>
</comment>
<dbReference type="GO" id="GO:0003723">
    <property type="term" value="F:RNA binding"/>
    <property type="evidence" value="ECO:0007669"/>
    <property type="project" value="UniProtKB-KW"/>
</dbReference>
<evidence type="ECO:0000259" key="2">
    <source>
        <dbReference type="Pfam" id="PF04352"/>
    </source>
</evidence>
<feature type="domain" description="ProQ/FinO" evidence="2">
    <location>
        <begin position="27"/>
        <end position="123"/>
    </location>
</feature>
<dbReference type="SUPFAM" id="SSF48657">
    <property type="entry name" value="FinO-like"/>
    <property type="match status" value="1"/>
</dbReference>
<protein>
    <recommendedName>
        <fullName evidence="2">ProQ/FinO domain-containing protein</fullName>
    </recommendedName>
</protein>
<dbReference type="Proteomes" id="UP000283569">
    <property type="component" value="Unassembled WGS sequence"/>
</dbReference>
<reference evidence="3 4" key="1">
    <citation type="journal article" date="2018" name="Sci. Rep.">
        <title>Characterisation of pathogen-specific regions and novel effector candidates in Fusarium oxysporum f. sp. cepae.</title>
        <authorList>
            <person name="Armitage A.D."/>
            <person name="Taylor A."/>
            <person name="Sobczyk M.K."/>
            <person name="Baxter L."/>
            <person name="Greenfield B.P."/>
            <person name="Bates H.J."/>
            <person name="Wilson F."/>
            <person name="Jackson A.C."/>
            <person name="Ott S."/>
            <person name="Harrison R.J."/>
            <person name="Clarkson J.P."/>
        </authorList>
    </citation>
    <scope>NUCLEOTIDE SEQUENCE [LARGE SCALE GENOMIC DNA]</scope>
    <source>
        <strain evidence="3 4">Fp_A8</strain>
    </source>
</reference>
<dbReference type="InterPro" id="IPR016103">
    <property type="entry name" value="ProQ/FinO"/>
</dbReference>
<evidence type="ECO:0000313" key="4">
    <source>
        <dbReference type="Proteomes" id="UP000283569"/>
    </source>
</evidence>
<evidence type="ECO:0000256" key="1">
    <source>
        <dbReference type="ARBA" id="ARBA00022884"/>
    </source>
</evidence>
<keyword evidence="1" id="KW-0694">RNA-binding</keyword>
<sequence length="127" mass="14292">MQDSSSQTPALATSHGAPFDYEVVSEEMESRWPHLFGHGIHLPLKVGITKDLHQEALANGSSLSKRKISLYLERYCKDPRYLRKIADGCARHDINGLAIDDDIQARHVRNANKHLTRLKTRSESSEG</sequence>
<proteinExistence type="predicted"/>
<dbReference type="EMBL" id="MRDB01000105">
    <property type="protein sequence ID" value="RKL24031.1"/>
    <property type="molecule type" value="Genomic_DNA"/>
</dbReference>
<evidence type="ECO:0000313" key="3">
    <source>
        <dbReference type="EMBL" id="RKL24031.1"/>
    </source>
</evidence>